<keyword evidence="1" id="KW-0472">Membrane</keyword>
<dbReference type="GeneID" id="106460425"/>
<feature type="transmembrane region" description="Helical" evidence="1">
    <location>
        <begin position="12"/>
        <end position="33"/>
    </location>
</feature>
<evidence type="ECO:0000313" key="3">
    <source>
        <dbReference type="RefSeq" id="XP_013775573.1"/>
    </source>
</evidence>
<dbReference type="SUPFAM" id="SSF53448">
    <property type="entry name" value="Nucleotide-diphospho-sugar transferases"/>
    <property type="match status" value="1"/>
</dbReference>
<dbReference type="InterPro" id="IPR007577">
    <property type="entry name" value="GlycoTrfase_DXD_sugar-bd_CS"/>
</dbReference>
<organism evidence="2 3">
    <name type="scientific">Limulus polyphemus</name>
    <name type="common">Atlantic horseshoe crab</name>
    <dbReference type="NCBI Taxonomy" id="6850"/>
    <lineage>
        <taxon>Eukaryota</taxon>
        <taxon>Metazoa</taxon>
        <taxon>Ecdysozoa</taxon>
        <taxon>Arthropoda</taxon>
        <taxon>Chelicerata</taxon>
        <taxon>Merostomata</taxon>
        <taxon>Xiphosura</taxon>
        <taxon>Limulidae</taxon>
        <taxon>Limulus</taxon>
    </lineage>
</organism>
<dbReference type="Gene3D" id="3.90.550.20">
    <property type="match status" value="1"/>
</dbReference>
<dbReference type="Proteomes" id="UP000694941">
    <property type="component" value="Unplaced"/>
</dbReference>
<dbReference type="Pfam" id="PF04488">
    <property type="entry name" value="Gly_transf_sug"/>
    <property type="match status" value="1"/>
</dbReference>
<dbReference type="PANTHER" id="PTHR46830:SF1">
    <property type="entry name" value="ALPHA-1,4-N-ACETYLGLUCOSAMINYLTRANSFERASE"/>
    <property type="match status" value="1"/>
</dbReference>
<dbReference type="InterPro" id="IPR029044">
    <property type="entry name" value="Nucleotide-diphossugar_trans"/>
</dbReference>
<dbReference type="PANTHER" id="PTHR46830">
    <property type="entry name" value="TRANSFERASE, PUTATIVE-RELATED"/>
    <property type="match status" value="1"/>
</dbReference>
<protein>
    <submittedName>
        <fullName evidence="3 4">Uncharacterized protein LOC106460425</fullName>
    </submittedName>
</protein>
<gene>
    <name evidence="3 4" type="primary">LOC106460425</name>
</gene>
<keyword evidence="2" id="KW-1185">Reference proteome</keyword>
<keyword evidence="1" id="KW-0812">Transmembrane</keyword>
<evidence type="ECO:0000313" key="2">
    <source>
        <dbReference type="Proteomes" id="UP000694941"/>
    </source>
</evidence>
<evidence type="ECO:0000256" key="1">
    <source>
        <dbReference type="SAM" id="Phobius"/>
    </source>
</evidence>
<dbReference type="RefSeq" id="XP_022242844.1">
    <property type="nucleotide sequence ID" value="XM_022387136.1"/>
</dbReference>
<sequence>MIFYRRFNVCRYYSVVIIFILMCSLFISFWFPFSVQFAIVHNFLAGEIVDFTGADNETGFDTFIIPNVVHFVRLENHQMNFVDMISLKAAFLHQSPEKVVIHCDCHTLHGKYWEMVKDLPGLEIKFIHKPTHVFGQKLSSVHHASDIARLKILMSEGGIFLENDVYIVKPLDSFLKFEMAIGWPPDQPLGTQVILAHKNARFLKLWYQSYKYYKPDRLYYNAGELPTQMILRKQPNLVHRVPYEFGVRNLSYFLYGVHRTDWENFHAIHLSRNKAHLASNVMREEFDEENIKTYNKTFGDMARLVLFGKTQMVVKSN</sequence>
<reference evidence="3 4" key="1">
    <citation type="submission" date="2025-05" db="UniProtKB">
        <authorList>
            <consortium name="RefSeq"/>
        </authorList>
    </citation>
    <scope>IDENTIFICATION</scope>
    <source>
        <tissue evidence="3 4">Muscle</tissue>
    </source>
</reference>
<proteinExistence type="predicted"/>
<name>A0ABM1B637_LIMPO</name>
<keyword evidence="1" id="KW-1133">Transmembrane helix</keyword>
<dbReference type="RefSeq" id="XP_013775573.1">
    <property type="nucleotide sequence ID" value="XM_013920119.2"/>
</dbReference>
<accession>A0ABM1B637</accession>
<evidence type="ECO:0000313" key="4">
    <source>
        <dbReference type="RefSeq" id="XP_022242844.1"/>
    </source>
</evidence>